<evidence type="ECO:0000256" key="1">
    <source>
        <dbReference type="SAM" id="Coils"/>
    </source>
</evidence>
<proteinExistence type="predicted"/>
<dbReference type="Pfam" id="PF20310">
    <property type="entry name" value="HTH_Tnp_2"/>
    <property type="match status" value="1"/>
</dbReference>
<gene>
    <name evidence="2" type="ORF">GFD25_11730</name>
</gene>
<evidence type="ECO:0000313" key="3">
    <source>
        <dbReference type="Proteomes" id="UP000469194"/>
    </source>
</evidence>
<feature type="coiled-coil region" evidence="1">
    <location>
        <begin position="144"/>
        <end position="178"/>
    </location>
</feature>
<keyword evidence="3" id="KW-1185">Reference proteome</keyword>
<keyword evidence="1" id="KW-0175">Coiled coil</keyword>
<organism evidence="2 3">
    <name type="scientific">Bifidobacterium aerophilum</name>
    <dbReference type="NCBI Taxonomy" id="1798155"/>
    <lineage>
        <taxon>Bacteria</taxon>
        <taxon>Bacillati</taxon>
        <taxon>Actinomycetota</taxon>
        <taxon>Actinomycetes</taxon>
        <taxon>Bifidobacteriales</taxon>
        <taxon>Bifidobacteriaceae</taxon>
        <taxon>Bifidobacterium</taxon>
    </lineage>
</organism>
<sequence>MGNSAFTQEEIAYLYSLPAVSRVTNGRITYSESFKKECTRQYLAGKSPARLFREAGLDPSLIGYKRVERCVARWKVRYGAQVKAEAEAGASGSDSGSAQSGGPLAGGAAAAVSAMQRFMRYGQTGELPFAPDSAEGRAMTDMLFRQQIRHIDELEKQLDDMRRRVARLTGLLERHSAAAPQDIADIIASGKTHGIAVGGGYTDSALYEVYVVRRDENGNIAEVREFVEDAADLADAVKPAKSAK</sequence>
<dbReference type="InterPro" id="IPR046929">
    <property type="entry name" value="HTH_Tnp"/>
</dbReference>
<dbReference type="EMBL" id="WHZW01000040">
    <property type="protein sequence ID" value="NEG90630.1"/>
    <property type="molecule type" value="Genomic_DNA"/>
</dbReference>
<name>A0A6N9Z8B8_9BIFI</name>
<dbReference type="Proteomes" id="UP000469194">
    <property type="component" value="Unassembled WGS sequence"/>
</dbReference>
<accession>A0A6N9Z8B8</accession>
<evidence type="ECO:0000313" key="2">
    <source>
        <dbReference type="EMBL" id="NEG90630.1"/>
    </source>
</evidence>
<dbReference type="RefSeq" id="WP_163233058.1">
    <property type="nucleotide sequence ID" value="NZ_WHZW01000040.1"/>
</dbReference>
<reference evidence="2 3" key="1">
    <citation type="submission" date="2019-10" db="EMBL/GenBank/DDBJ databases">
        <title>Bifidobacterium from non-human primates.</title>
        <authorList>
            <person name="Modesto M."/>
        </authorList>
    </citation>
    <scope>NUCLEOTIDE SEQUENCE [LARGE SCALE GENOMIC DNA]</scope>
    <source>
        <strain evidence="2 3">TRE17</strain>
    </source>
</reference>
<comment type="caution">
    <text evidence="2">The sequence shown here is derived from an EMBL/GenBank/DDBJ whole genome shotgun (WGS) entry which is preliminary data.</text>
</comment>
<dbReference type="AlphaFoldDB" id="A0A6N9Z8B8"/>
<protein>
    <submittedName>
        <fullName evidence="2">Uncharacterized protein</fullName>
    </submittedName>
</protein>